<name>A0A2G9G3L0_9LAMI</name>
<evidence type="ECO:0000313" key="5">
    <source>
        <dbReference type="Proteomes" id="UP000231279"/>
    </source>
</evidence>
<dbReference type="GO" id="GO:0010496">
    <property type="term" value="P:intercellular transport"/>
    <property type="evidence" value="ECO:0007669"/>
    <property type="project" value="TreeGrafter"/>
</dbReference>
<comment type="subcellular location">
    <subcellularLocation>
        <location evidence="1">Nucleus</location>
    </subcellularLocation>
</comment>
<proteinExistence type="predicted"/>
<gene>
    <name evidence="4" type="ORF">CDL12_27734</name>
</gene>
<keyword evidence="5" id="KW-1185">Reference proteome</keyword>
<evidence type="ECO:0000313" key="4">
    <source>
        <dbReference type="EMBL" id="PIM99771.1"/>
    </source>
</evidence>
<protein>
    <recommendedName>
        <fullName evidence="3">Integrator complex subunit 4/Protein SIEL C-terminal Ig-like domain-containing protein</fullName>
    </recommendedName>
</protein>
<dbReference type="GO" id="GO:0005768">
    <property type="term" value="C:endosome"/>
    <property type="evidence" value="ECO:0007669"/>
    <property type="project" value="TreeGrafter"/>
</dbReference>
<reference evidence="5" key="1">
    <citation type="journal article" date="2018" name="Gigascience">
        <title>Genome assembly of the Pink Ipe (Handroanthus impetiginosus, Bignoniaceae), a highly valued, ecologically keystone Neotropical timber forest tree.</title>
        <authorList>
            <person name="Silva-Junior O.B."/>
            <person name="Grattapaglia D."/>
            <person name="Novaes E."/>
            <person name="Collevatti R.G."/>
        </authorList>
    </citation>
    <scope>NUCLEOTIDE SEQUENCE [LARGE SCALE GENOMIC DNA]</scope>
    <source>
        <strain evidence="5">cv. UFG-1</strain>
    </source>
</reference>
<keyword evidence="2" id="KW-0539">Nucleus</keyword>
<dbReference type="OrthoDB" id="18190at2759"/>
<organism evidence="4 5">
    <name type="scientific">Handroanthus impetiginosus</name>
    <dbReference type="NCBI Taxonomy" id="429701"/>
    <lineage>
        <taxon>Eukaryota</taxon>
        <taxon>Viridiplantae</taxon>
        <taxon>Streptophyta</taxon>
        <taxon>Embryophyta</taxon>
        <taxon>Tracheophyta</taxon>
        <taxon>Spermatophyta</taxon>
        <taxon>Magnoliopsida</taxon>
        <taxon>eudicotyledons</taxon>
        <taxon>Gunneridae</taxon>
        <taxon>Pentapetalae</taxon>
        <taxon>asterids</taxon>
        <taxon>lamiids</taxon>
        <taxon>Lamiales</taxon>
        <taxon>Bignoniaceae</taxon>
        <taxon>Crescentiina</taxon>
        <taxon>Tabebuia alliance</taxon>
        <taxon>Handroanthus</taxon>
    </lineage>
</organism>
<dbReference type="Pfam" id="PF25458">
    <property type="entry name" value="INTS4_C"/>
    <property type="match status" value="1"/>
</dbReference>
<comment type="caution">
    <text evidence="4">The sequence shown here is derived from an EMBL/GenBank/DDBJ whole genome shotgun (WGS) entry which is preliminary data.</text>
</comment>
<accession>A0A2G9G3L0</accession>
<dbReference type="EMBL" id="NKXS01007375">
    <property type="protein sequence ID" value="PIM99771.1"/>
    <property type="molecule type" value="Genomic_DNA"/>
</dbReference>
<dbReference type="GO" id="GO:0005634">
    <property type="term" value="C:nucleus"/>
    <property type="evidence" value="ECO:0007669"/>
    <property type="project" value="UniProtKB-SubCell"/>
</dbReference>
<evidence type="ECO:0000256" key="2">
    <source>
        <dbReference type="ARBA" id="ARBA00023242"/>
    </source>
</evidence>
<dbReference type="InterPro" id="IPR016024">
    <property type="entry name" value="ARM-type_fold"/>
</dbReference>
<dbReference type="AlphaFoldDB" id="A0A2G9G3L0"/>
<dbReference type="InterPro" id="IPR011989">
    <property type="entry name" value="ARM-like"/>
</dbReference>
<evidence type="ECO:0000259" key="3">
    <source>
        <dbReference type="Pfam" id="PF25458"/>
    </source>
</evidence>
<feature type="domain" description="Integrator complex subunit 4/Protein SIEL C-terminal Ig-like" evidence="3">
    <location>
        <begin position="636"/>
        <end position="750"/>
    </location>
</feature>
<dbReference type="InterPro" id="IPR057412">
    <property type="entry name" value="INTS4_C"/>
</dbReference>
<sequence>MLSNGIVVEDRSLVEGCYFRAVALLFDAENCVRCSAVRAVSQWGQLLVALNPDETKRDWSDALFVQLCLMIRDTDMEIRVTAFNALGKIQTVSEDILLQTLSKKASAATKQKSYPGQYTAKLFKVPATAAAFALVHGLEDEFYQVRKSACHALKMLTVLSAEFSRGVVHILIDMLNDDSMVVRLQALETLHCMAMHDYLKVEESHLDMLLGSLMDNNALIRSAARKTVHLTKLQKLAMFRSCIESLIKNLELYPQDEADIFNVLYKIGREHGKFVINIIKEVSQELEPTFDGHLAMNNVRTAALLVLAISAPMSLEQKICSIPPQIFSYAVTLLDRLSCGLADVMDQNTILAYLSHCSRFTFASASENFEGQALDSHLKDIRLWKKSGEICHLFSESMELKKVTSLLHGNLLDPHVKKASFSEAVLRKMVDLWPLIQLGCMNEVIQTLRSWKEELRNYTCASHRPDGASIFALKYLHVIKLIGKAWACYSSLKNLQFKGMGGLEALLIKTERRLKEMLYRFAGLSREENLHILELMLVTYTLKFSYGGTCCLEYYMNRLNFVLSRVEYLRKEGSLELSDFVIELQNISCEIGNSEDGSINKLCLLQKCLNLFSLKHFVLSRELKYLDAEVDVCGNDFQNPLPFISGLPVGIPVDITLYNISSEIRLWLEITLGESLTQFVFLDLHEFGGLNEMRKFTFVAPFYKTPNVKYFSLKVSIAMECMSESHHFKHRNGPKYELVHLCKGREVHLSMAVK</sequence>
<dbReference type="PANTHER" id="PTHR20938:SF0">
    <property type="entry name" value="INTEGRATOR COMPLEX SUBUNIT 4"/>
    <property type="match status" value="1"/>
</dbReference>
<dbReference type="PANTHER" id="PTHR20938">
    <property type="entry name" value="INTEGRATOR COMPLEX SUBUNIT 4"/>
    <property type="match status" value="1"/>
</dbReference>
<evidence type="ECO:0000256" key="1">
    <source>
        <dbReference type="ARBA" id="ARBA00004123"/>
    </source>
</evidence>
<dbReference type="SUPFAM" id="SSF48371">
    <property type="entry name" value="ARM repeat"/>
    <property type="match status" value="1"/>
</dbReference>
<dbReference type="Gene3D" id="1.25.10.10">
    <property type="entry name" value="Leucine-rich Repeat Variant"/>
    <property type="match status" value="1"/>
</dbReference>
<dbReference type="STRING" id="429701.A0A2G9G3L0"/>
<dbReference type="Proteomes" id="UP000231279">
    <property type="component" value="Unassembled WGS sequence"/>
</dbReference>